<comment type="caution">
    <text evidence="2">The sequence shown here is derived from an EMBL/GenBank/DDBJ whole genome shotgun (WGS) entry which is preliminary data.</text>
</comment>
<dbReference type="Proteomes" id="UP000245609">
    <property type="component" value="Unassembled WGS sequence"/>
</dbReference>
<keyword evidence="3" id="KW-1185">Reference proteome</keyword>
<reference evidence="2 3" key="1">
    <citation type="journal article" date="2018" name="MBio">
        <title>Comparative Genomics Reveals the Core Gene Toolbox for the Fungus-Insect Symbiosis.</title>
        <authorList>
            <person name="Wang Y."/>
            <person name="Stata M."/>
            <person name="Wang W."/>
            <person name="Stajich J.E."/>
            <person name="White M.M."/>
            <person name="Moncalvo J.M."/>
        </authorList>
    </citation>
    <scope>NUCLEOTIDE SEQUENCE [LARGE SCALE GENOMIC DNA]</scope>
    <source>
        <strain evidence="2 3">SC-DP-2</strain>
    </source>
</reference>
<feature type="region of interest" description="Disordered" evidence="1">
    <location>
        <begin position="1"/>
        <end position="29"/>
    </location>
</feature>
<name>A0A2T9ZIF2_9FUNG</name>
<feature type="compositionally biased region" description="Basic residues" evidence="1">
    <location>
        <begin position="20"/>
        <end position="29"/>
    </location>
</feature>
<gene>
    <name evidence="2" type="ORF">BB560_001157</name>
</gene>
<evidence type="ECO:0000313" key="2">
    <source>
        <dbReference type="EMBL" id="PVV04348.1"/>
    </source>
</evidence>
<sequence>MKKKNTSFNKNSKKAQTTTRIKKSKNKKAIRNVCSEGTRKLLDSLNNQARTSTDFVAEVRGIKPLNNNTATSQESKKAEIEYSRAIRQKKQVEEYEQHNNNVQITIDQLVDLMSK</sequence>
<accession>A0A2T9ZIF2</accession>
<proteinExistence type="predicted"/>
<evidence type="ECO:0000256" key="1">
    <source>
        <dbReference type="SAM" id="MobiDB-lite"/>
    </source>
</evidence>
<organism evidence="2 3">
    <name type="scientific">Smittium megazygosporum</name>
    <dbReference type="NCBI Taxonomy" id="133381"/>
    <lineage>
        <taxon>Eukaryota</taxon>
        <taxon>Fungi</taxon>
        <taxon>Fungi incertae sedis</taxon>
        <taxon>Zoopagomycota</taxon>
        <taxon>Kickxellomycotina</taxon>
        <taxon>Harpellomycetes</taxon>
        <taxon>Harpellales</taxon>
        <taxon>Legeriomycetaceae</taxon>
        <taxon>Smittium</taxon>
    </lineage>
</organism>
<dbReference type="AlphaFoldDB" id="A0A2T9ZIF2"/>
<dbReference type="EMBL" id="MBFS01000134">
    <property type="protein sequence ID" value="PVV04348.1"/>
    <property type="molecule type" value="Genomic_DNA"/>
</dbReference>
<protein>
    <submittedName>
        <fullName evidence="2">Uncharacterized protein</fullName>
    </submittedName>
</protein>
<evidence type="ECO:0000313" key="3">
    <source>
        <dbReference type="Proteomes" id="UP000245609"/>
    </source>
</evidence>
<feature type="compositionally biased region" description="Low complexity" evidence="1">
    <location>
        <begin position="1"/>
        <end position="10"/>
    </location>
</feature>